<comment type="caution">
    <text evidence="4">The sequence shown here is derived from an EMBL/GenBank/DDBJ whole genome shotgun (WGS) entry which is preliminary data.</text>
</comment>
<feature type="signal peptide" evidence="3">
    <location>
        <begin position="1"/>
        <end position="20"/>
    </location>
</feature>
<dbReference type="Gene3D" id="1.20.58.90">
    <property type="match status" value="1"/>
</dbReference>
<feature type="chain" id="PRO_5046023070" evidence="3">
    <location>
        <begin position="21"/>
        <end position="324"/>
    </location>
</feature>
<dbReference type="PROSITE" id="PS51257">
    <property type="entry name" value="PROKAR_LIPOPROTEIN"/>
    <property type="match status" value="1"/>
</dbReference>
<keyword evidence="5" id="KW-1185">Reference proteome</keyword>
<dbReference type="EMBL" id="BAABLD010000001">
    <property type="protein sequence ID" value="GAA5157326.1"/>
    <property type="molecule type" value="Genomic_DNA"/>
</dbReference>
<dbReference type="Proteomes" id="UP001500547">
    <property type="component" value="Unassembled WGS sequence"/>
</dbReference>
<evidence type="ECO:0000256" key="1">
    <source>
        <dbReference type="ARBA" id="ARBA00007162"/>
    </source>
</evidence>
<dbReference type="PANTHER" id="PTHR35841">
    <property type="entry name" value="PHOSPHONATES-BINDING PERIPLASMIC PROTEIN"/>
    <property type="match status" value="1"/>
</dbReference>
<dbReference type="NCBIfam" id="TIGR01098">
    <property type="entry name" value="3A0109s03R"/>
    <property type="match status" value="1"/>
</dbReference>
<evidence type="ECO:0000313" key="5">
    <source>
        <dbReference type="Proteomes" id="UP001500547"/>
    </source>
</evidence>
<evidence type="ECO:0000313" key="4">
    <source>
        <dbReference type="EMBL" id="GAA5157326.1"/>
    </source>
</evidence>
<dbReference type="Pfam" id="PF12974">
    <property type="entry name" value="Phosphonate-bd"/>
    <property type="match status" value="1"/>
</dbReference>
<evidence type="ECO:0000256" key="3">
    <source>
        <dbReference type="SAM" id="SignalP"/>
    </source>
</evidence>
<accession>A0ABP9QBN9</accession>
<reference evidence="5" key="1">
    <citation type="journal article" date="2019" name="Int. J. Syst. Evol. Microbiol.">
        <title>The Global Catalogue of Microorganisms (GCM) 10K type strain sequencing project: providing services to taxonomists for standard genome sequencing and annotation.</title>
        <authorList>
            <consortium name="The Broad Institute Genomics Platform"/>
            <consortium name="The Broad Institute Genome Sequencing Center for Infectious Disease"/>
            <person name="Wu L."/>
            <person name="Ma J."/>
        </authorList>
    </citation>
    <scope>NUCLEOTIDE SEQUENCE [LARGE SCALE GENOMIC DNA]</scope>
    <source>
        <strain evidence="5">JCM 18715</strain>
    </source>
</reference>
<protein>
    <submittedName>
        <fullName evidence="4">Phosphonate ABC transporter substrate-binding protein</fullName>
    </submittedName>
</protein>
<keyword evidence="2 3" id="KW-0732">Signal</keyword>
<evidence type="ECO:0000256" key="2">
    <source>
        <dbReference type="ARBA" id="ARBA00022729"/>
    </source>
</evidence>
<comment type="similarity">
    <text evidence="1">Belongs to the phosphate/phosphite/phosphonate binding protein family.</text>
</comment>
<dbReference type="PANTHER" id="PTHR35841:SF1">
    <property type="entry name" value="PHOSPHONATES-BINDING PERIPLASMIC PROTEIN"/>
    <property type="match status" value="1"/>
</dbReference>
<gene>
    <name evidence="4" type="primary">phnD</name>
    <name evidence="4" type="ORF">GCM10025770_00390</name>
</gene>
<dbReference type="InterPro" id="IPR017797">
    <property type="entry name" value="Phosphnate-bd"/>
</dbReference>
<dbReference type="InterPro" id="IPR005770">
    <property type="entry name" value="PhnD"/>
</dbReference>
<proteinExistence type="inferred from homology"/>
<sequence>MLRKFLIAALATLGCTLSYAQEINFGIISTEAAANLKADWQPILDDMEKKTGYKVKAYFASDYAGIIEAMRFKKVDVAWMGNKSAMEAVDRAGGEVFAQTTYADGSPGYWSLLITHIDSPYKTLDDVLKNAKNINFGLGDPNSTSGTAVPGYYVFALNKVDPKTAFKTARSANHEANLMAVASKQVDVATNNTEVLDKVEKRSPEIAKNIRVIWKSPLIPADPMVWRADLNADMKKKVKEFFLSYGTATNDQGKLEMARLNKLTYGLFKNSSNTQLVPIRQLELAKEKLKIEADANLAAADKEARIAEIDKKLAALNTSLASAK</sequence>
<dbReference type="NCBIfam" id="TIGR03431">
    <property type="entry name" value="PhnD"/>
    <property type="match status" value="1"/>
</dbReference>
<dbReference type="Gene3D" id="3.40.190.10">
    <property type="entry name" value="Periplasmic binding protein-like II"/>
    <property type="match status" value="2"/>
</dbReference>
<dbReference type="SUPFAM" id="SSF53850">
    <property type="entry name" value="Periplasmic binding protein-like II"/>
    <property type="match status" value="1"/>
</dbReference>
<organism evidence="4 5">
    <name type="scientific">Viridibacterium curvum</name>
    <dbReference type="NCBI Taxonomy" id="1101404"/>
    <lineage>
        <taxon>Bacteria</taxon>
        <taxon>Pseudomonadati</taxon>
        <taxon>Pseudomonadota</taxon>
        <taxon>Betaproteobacteria</taxon>
        <taxon>Rhodocyclales</taxon>
        <taxon>Rhodocyclaceae</taxon>
        <taxon>Viridibacterium</taxon>
    </lineage>
</organism>
<dbReference type="RefSeq" id="WP_345530798.1">
    <property type="nucleotide sequence ID" value="NZ_BAABLD010000001.1"/>
</dbReference>
<name>A0ABP9QBN9_9RHOO</name>